<dbReference type="AlphaFoldDB" id="A0A4R3NK57"/>
<reference evidence="2 3" key="1">
    <citation type="submission" date="2019-03" db="EMBL/GenBank/DDBJ databases">
        <title>Freshwater and sediment microbial communities from various areas in North America, analyzing microbe dynamics in response to fracking.</title>
        <authorList>
            <person name="Lamendella R."/>
        </authorList>
    </citation>
    <scope>NUCLEOTIDE SEQUENCE [LARGE SCALE GENOMIC DNA]</scope>
    <source>
        <strain evidence="2 3">175.2</strain>
    </source>
</reference>
<organism evidence="2 3">
    <name type="scientific">Martelella mediterranea</name>
    <dbReference type="NCBI Taxonomy" id="293089"/>
    <lineage>
        <taxon>Bacteria</taxon>
        <taxon>Pseudomonadati</taxon>
        <taxon>Pseudomonadota</taxon>
        <taxon>Alphaproteobacteria</taxon>
        <taxon>Hyphomicrobiales</taxon>
        <taxon>Aurantimonadaceae</taxon>
        <taxon>Martelella</taxon>
    </lineage>
</organism>
<protein>
    <submittedName>
        <fullName evidence="2">Uncharacterized protein</fullName>
    </submittedName>
</protein>
<evidence type="ECO:0000313" key="2">
    <source>
        <dbReference type="EMBL" id="TCT34720.1"/>
    </source>
</evidence>
<accession>A0A4R3NK57</accession>
<gene>
    <name evidence="2" type="ORF">EDC90_10314</name>
</gene>
<dbReference type="Proteomes" id="UP000295097">
    <property type="component" value="Unassembled WGS sequence"/>
</dbReference>
<evidence type="ECO:0000313" key="3">
    <source>
        <dbReference type="Proteomes" id="UP000295097"/>
    </source>
</evidence>
<feature type="compositionally biased region" description="Basic and acidic residues" evidence="1">
    <location>
        <begin position="9"/>
        <end position="21"/>
    </location>
</feature>
<sequence length="43" mass="4728">MQAYSSEPYDVKHRCEGDSKSSKQPLIGGQISNKQMDRADKGG</sequence>
<evidence type="ECO:0000256" key="1">
    <source>
        <dbReference type="SAM" id="MobiDB-lite"/>
    </source>
</evidence>
<name>A0A4R3NK57_9HYPH</name>
<keyword evidence="3" id="KW-1185">Reference proteome</keyword>
<feature type="region of interest" description="Disordered" evidence="1">
    <location>
        <begin position="1"/>
        <end position="43"/>
    </location>
</feature>
<dbReference type="EMBL" id="SMAR01000031">
    <property type="protein sequence ID" value="TCT34720.1"/>
    <property type="molecule type" value="Genomic_DNA"/>
</dbReference>
<comment type="caution">
    <text evidence="2">The sequence shown here is derived from an EMBL/GenBank/DDBJ whole genome shotgun (WGS) entry which is preliminary data.</text>
</comment>
<proteinExistence type="predicted"/>